<evidence type="ECO:0000313" key="4">
    <source>
        <dbReference type="EMBL" id="SIS49784.1"/>
    </source>
</evidence>
<dbReference type="SUPFAM" id="SSF48403">
    <property type="entry name" value="Ankyrin repeat"/>
    <property type="match status" value="1"/>
</dbReference>
<reference evidence="5" key="1">
    <citation type="submission" date="2017-01" db="EMBL/GenBank/DDBJ databases">
        <authorList>
            <person name="Varghese N."/>
            <person name="Submissions S."/>
        </authorList>
    </citation>
    <scope>NUCLEOTIDE SEQUENCE [LARGE SCALE GENOMIC DNA]</scope>
    <source>
        <strain evidence="5">DSM 44531</strain>
    </source>
</reference>
<proteinExistence type="predicted"/>
<dbReference type="AlphaFoldDB" id="A0A1N7JKJ9"/>
<evidence type="ECO:0000256" key="3">
    <source>
        <dbReference type="PROSITE-ProRule" id="PRU00023"/>
    </source>
</evidence>
<dbReference type="PROSITE" id="PS50088">
    <property type="entry name" value="ANK_REPEAT"/>
    <property type="match status" value="1"/>
</dbReference>
<dbReference type="InterPro" id="IPR002110">
    <property type="entry name" value="Ankyrin_rpt"/>
</dbReference>
<sequence>MIVCVTVTEIPADVQEFATRLFNMARDGDTTLLDYVDQGVAVDMTNQDGNSFLMLASYSGHVELVKGLIERGADVNKLNDRGQAPLAGVVFKKEDALVDVLLAAGADPAAGTPDAISTARMFERDDLVEKMSK</sequence>
<keyword evidence="1" id="KW-0677">Repeat</keyword>
<keyword evidence="5" id="KW-1185">Reference proteome</keyword>
<name>A0A1N7JKJ9_9CORY</name>
<evidence type="ECO:0000256" key="1">
    <source>
        <dbReference type="ARBA" id="ARBA00022737"/>
    </source>
</evidence>
<gene>
    <name evidence="4" type="ORF">SAMN05444817_10923</name>
</gene>
<dbReference type="PROSITE" id="PS50297">
    <property type="entry name" value="ANK_REP_REGION"/>
    <property type="match status" value="1"/>
</dbReference>
<dbReference type="Pfam" id="PF12796">
    <property type="entry name" value="Ank_2"/>
    <property type="match status" value="1"/>
</dbReference>
<feature type="repeat" description="ANK" evidence="3">
    <location>
        <begin position="48"/>
        <end position="80"/>
    </location>
</feature>
<protein>
    <submittedName>
        <fullName evidence="4">Uncharacterized protein</fullName>
    </submittedName>
</protein>
<dbReference type="PANTHER" id="PTHR24171">
    <property type="entry name" value="ANKYRIN REPEAT DOMAIN-CONTAINING PROTEIN 39-RELATED"/>
    <property type="match status" value="1"/>
</dbReference>
<dbReference type="STRING" id="1161099.SAMN05444817_10923"/>
<dbReference type="Gene3D" id="1.25.40.20">
    <property type="entry name" value="Ankyrin repeat-containing domain"/>
    <property type="match status" value="1"/>
</dbReference>
<dbReference type="PANTHER" id="PTHR24171:SF9">
    <property type="entry name" value="ANKYRIN REPEAT DOMAIN-CONTAINING PROTEIN 39"/>
    <property type="match status" value="1"/>
</dbReference>
<organism evidence="4 5">
    <name type="scientific">Corynebacterium appendicis CIP 107643</name>
    <dbReference type="NCBI Taxonomy" id="1161099"/>
    <lineage>
        <taxon>Bacteria</taxon>
        <taxon>Bacillati</taxon>
        <taxon>Actinomycetota</taxon>
        <taxon>Actinomycetes</taxon>
        <taxon>Mycobacteriales</taxon>
        <taxon>Corynebacteriaceae</taxon>
        <taxon>Corynebacterium</taxon>
    </lineage>
</organism>
<dbReference type="InterPro" id="IPR036770">
    <property type="entry name" value="Ankyrin_rpt-contain_sf"/>
</dbReference>
<evidence type="ECO:0000256" key="2">
    <source>
        <dbReference type="ARBA" id="ARBA00023043"/>
    </source>
</evidence>
<evidence type="ECO:0000313" key="5">
    <source>
        <dbReference type="Proteomes" id="UP000186292"/>
    </source>
</evidence>
<dbReference type="EMBL" id="FTOF01000009">
    <property type="protein sequence ID" value="SIS49784.1"/>
    <property type="molecule type" value="Genomic_DNA"/>
</dbReference>
<accession>A0A1N7JKJ9</accession>
<dbReference type="SMART" id="SM00248">
    <property type="entry name" value="ANK"/>
    <property type="match status" value="2"/>
</dbReference>
<dbReference type="Proteomes" id="UP000186292">
    <property type="component" value="Unassembled WGS sequence"/>
</dbReference>
<keyword evidence="2 3" id="KW-0040">ANK repeat</keyword>